<sequence>MAQAKLDANAAIDALTYLSDDEKTAYKQQVASATTVEDANNVVTAATTQNLANAKTWELAKSPA</sequence>
<evidence type="ECO:0000259" key="1">
    <source>
        <dbReference type="Pfam" id="PF01468"/>
    </source>
</evidence>
<reference evidence="2 3" key="1">
    <citation type="submission" date="2018-03" db="EMBL/GenBank/DDBJ databases">
        <title>Genome sequencing of Weissella confusa isolates.</title>
        <authorList>
            <person name="Kajala I."/>
            <person name="Baruah R."/>
            <person name="Bergsveinson J."/>
            <person name="Juvonen R."/>
            <person name="Ziola B."/>
        </authorList>
    </citation>
    <scope>NUCLEOTIDE SEQUENCE [LARGE SCALE GENOMIC DNA]</scope>
    <source>
        <strain evidence="2 3">VTT E-062653</strain>
    </source>
</reference>
<dbReference type="AlphaFoldDB" id="A0A4Z0RWV3"/>
<dbReference type="EMBL" id="PVSN01000073">
    <property type="protein sequence ID" value="TGE70847.1"/>
    <property type="molecule type" value="Genomic_DNA"/>
</dbReference>
<accession>A0A4Z0RWV3</accession>
<protein>
    <recommendedName>
        <fullName evidence="1">Protein G-related albumin-binding (GA) module domain-containing protein</fullName>
    </recommendedName>
</protein>
<dbReference type="InterPro" id="IPR009063">
    <property type="entry name" value="Ig/albumin-bd_sf"/>
</dbReference>
<proteinExistence type="predicted"/>
<feature type="domain" description="Protein G-related albumin-binding (GA) module" evidence="1">
    <location>
        <begin position="2"/>
        <end position="51"/>
    </location>
</feature>
<evidence type="ECO:0000313" key="2">
    <source>
        <dbReference type="EMBL" id="TGE70847.1"/>
    </source>
</evidence>
<comment type="caution">
    <text evidence="2">The sequence shown here is derived from an EMBL/GenBank/DDBJ whole genome shotgun (WGS) entry which is preliminary data.</text>
</comment>
<dbReference type="RefSeq" id="WP_135520754.1">
    <property type="nucleotide sequence ID" value="NZ_PVSN01000073.1"/>
</dbReference>
<dbReference type="InterPro" id="IPR002988">
    <property type="entry name" value="GA_module"/>
</dbReference>
<dbReference type="SUPFAM" id="SSF46997">
    <property type="entry name" value="Bacterial immunoglobulin/albumin-binding domains"/>
    <property type="match status" value="1"/>
</dbReference>
<dbReference type="Pfam" id="PF01468">
    <property type="entry name" value="GA"/>
    <property type="match status" value="1"/>
</dbReference>
<dbReference type="Gene3D" id="1.20.5.420">
    <property type="entry name" value="Immunoglobulin FC, subunit C"/>
    <property type="match status" value="1"/>
</dbReference>
<dbReference type="Proteomes" id="UP000297646">
    <property type="component" value="Unassembled WGS sequence"/>
</dbReference>
<name>A0A4Z0RWV3_WEICO</name>
<organism evidence="2 3">
    <name type="scientific">Weissella confusa</name>
    <name type="common">Lactobacillus confusus</name>
    <dbReference type="NCBI Taxonomy" id="1583"/>
    <lineage>
        <taxon>Bacteria</taxon>
        <taxon>Bacillati</taxon>
        <taxon>Bacillota</taxon>
        <taxon>Bacilli</taxon>
        <taxon>Lactobacillales</taxon>
        <taxon>Lactobacillaceae</taxon>
        <taxon>Weissella</taxon>
    </lineage>
</organism>
<gene>
    <name evidence="2" type="ORF">C6P11_09930</name>
</gene>
<evidence type="ECO:0000313" key="3">
    <source>
        <dbReference type="Proteomes" id="UP000297646"/>
    </source>
</evidence>